<feature type="coiled-coil region" evidence="3">
    <location>
        <begin position="188"/>
        <end position="215"/>
    </location>
</feature>
<dbReference type="NCBIfam" id="TIGR01845">
    <property type="entry name" value="outer_NodT"/>
    <property type="match status" value="1"/>
</dbReference>
<dbReference type="Pfam" id="PF02321">
    <property type="entry name" value="OEP"/>
    <property type="match status" value="2"/>
</dbReference>
<dbReference type="InterPro" id="IPR010131">
    <property type="entry name" value="MdtP/NodT-like"/>
</dbReference>
<evidence type="ECO:0000256" key="2">
    <source>
        <dbReference type="RuleBase" id="RU362097"/>
    </source>
</evidence>
<dbReference type="Gene3D" id="1.20.1600.10">
    <property type="entry name" value="Outer membrane efflux proteins (OEP)"/>
    <property type="match status" value="1"/>
</dbReference>
<evidence type="ECO:0000313" key="5">
    <source>
        <dbReference type="Proteomes" id="UP000001890"/>
    </source>
</evidence>
<dbReference type="GeneID" id="57878473"/>
<keyword evidence="2" id="KW-0812">Transmembrane</keyword>
<dbReference type="Proteomes" id="UP000001890">
    <property type="component" value="Chromosome"/>
</dbReference>
<keyword evidence="2" id="KW-0449">Lipoprotein</keyword>
<evidence type="ECO:0000256" key="3">
    <source>
        <dbReference type="SAM" id="Coils"/>
    </source>
</evidence>
<dbReference type="AlphaFoldDB" id="D2UGX3"/>
<dbReference type="PROSITE" id="PS51257">
    <property type="entry name" value="PROKAR_LIPOPROTEIN"/>
    <property type="match status" value="1"/>
</dbReference>
<gene>
    <name evidence="4" type="ordered locus">XALc_3155</name>
</gene>
<dbReference type="STRING" id="380358.XALC_3155"/>
<proteinExistence type="inferred from homology"/>
<keyword evidence="2" id="KW-0564">Palmitate</keyword>
<dbReference type="GO" id="GO:0009279">
    <property type="term" value="C:cell outer membrane"/>
    <property type="evidence" value="ECO:0007669"/>
    <property type="project" value="UniProtKB-SubCell"/>
</dbReference>
<name>D2UGX3_XANAP</name>
<keyword evidence="5" id="KW-1185">Reference proteome</keyword>
<dbReference type="PANTHER" id="PTHR30203">
    <property type="entry name" value="OUTER MEMBRANE CATION EFFLUX PROTEIN"/>
    <property type="match status" value="1"/>
</dbReference>
<comment type="similarity">
    <text evidence="1 2">Belongs to the outer membrane factor (OMF) (TC 1.B.17) family.</text>
</comment>
<dbReference type="EMBL" id="FP565176">
    <property type="protein sequence ID" value="CBA17634.1"/>
    <property type="molecule type" value="Genomic_DNA"/>
</dbReference>
<sequence length="484" mass="50515">MSTCRIASALLSLLLLGGCRVGPDFVRPPVPPVDRYTAAPLPPQTVAAADPAGAAQHLLQGEAVPARWWSAFASPALDMLVDEALQANPDLQAADAALRAANETAAAQLGSLIPAVDLQVSPQRQRQAGGSPYTLHTAQVNVSYVLDVFGGNRRQHEVLAAQADVQRFQRQAAYMSLTSNVVASAIQEAGLRAQIDAAQAQIALAQRLRTLLERQYAAGQASGVDLAAQDAALAQAQTVLPPLQQQLAQQRARLALLAGRPPSEDIAQRFALGSLHLPTALPLSVPAQVLARRADVAAAQAQLHAACAQIGVATAARLPSLSLSGNIGSSAAQVRQLFERTNAQWLLGGELIAPLFHGGSLRHQQRAAVAAYDQAQAQYRSVVLAALQDTANTLQALLSDAQTLQAAVAARTAAARSLALAQRQHVLGAGSGLQLLQAEQVEQQAVVALVQAQTQRYADTVALFQALGGAPPAADDPVPQTAVR</sequence>
<dbReference type="RefSeq" id="WP_012917627.1">
    <property type="nucleotide sequence ID" value="NC_013722.1"/>
</dbReference>
<dbReference type="eggNOG" id="COG1538">
    <property type="taxonomic scope" value="Bacteria"/>
</dbReference>
<keyword evidence="2" id="KW-0472">Membrane</keyword>
<dbReference type="SUPFAM" id="SSF56954">
    <property type="entry name" value="Outer membrane efflux proteins (OEP)"/>
    <property type="match status" value="1"/>
</dbReference>
<accession>D2UGX3</accession>
<reference evidence="4 5" key="1">
    <citation type="journal article" date="2009" name="BMC Genomics">
        <title>The complete genome sequence of Xanthomonas albilineans provides new insights into the reductive genome evolution of the xylem-limited Xanthomonadaceae.</title>
        <authorList>
            <person name="Pieretti I."/>
            <person name="Royer M."/>
            <person name="Barbe V."/>
            <person name="Carrere S."/>
            <person name="Koebnik R."/>
            <person name="Cociancich S."/>
            <person name="Couloux A."/>
            <person name="Darrasse A."/>
            <person name="Gouzy J."/>
            <person name="Jacques M.A."/>
            <person name="Lauber E."/>
            <person name="Manceau C."/>
            <person name="Mangenot S."/>
            <person name="Poussier S."/>
            <person name="Segurens B."/>
            <person name="Szurek B."/>
            <person name="Verdier V."/>
            <person name="Arlat M."/>
            <person name="Rott P."/>
        </authorList>
    </citation>
    <scope>NUCLEOTIDE SEQUENCE [LARGE SCALE GENOMIC DNA]</scope>
    <source>
        <strain evidence="5">GPE PC73 / CFBP 7063</strain>
    </source>
</reference>
<dbReference type="Gene3D" id="2.20.200.10">
    <property type="entry name" value="Outer membrane efflux proteins (OEP)"/>
    <property type="match status" value="1"/>
</dbReference>
<evidence type="ECO:0000256" key="1">
    <source>
        <dbReference type="ARBA" id="ARBA00007613"/>
    </source>
</evidence>
<dbReference type="PANTHER" id="PTHR30203:SF33">
    <property type="entry name" value="BLR4455 PROTEIN"/>
    <property type="match status" value="1"/>
</dbReference>
<keyword evidence="3" id="KW-0175">Coiled coil</keyword>
<evidence type="ECO:0000313" key="4">
    <source>
        <dbReference type="EMBL" id="CBA17634.1"/>
    </source>
</evidence>
<dbReference type="PATRIC" id="fig|29447.3.peg.3135"/>
<organism evidence="4 5">
    <name type="scientific">Xanthomonas albilineans (strain GPE PC73 / CFBP 7063)</name>
    <dbReference type="NCBI Taxonomy" id="380358"/>
    <lineage>
        <taxon>Bacteria</taxon>
        <taxon>Pseudomonadati</taxon>
        <taxon>Pseudomonadota</taxon>
        <taxon>Gammaproteobacteria</taxon>
        <taxon>Lysobacterales</taxon>
        <taxon>Lysobacteraceae</taxon>
        <taxon>Xanthomonas</taxon>
    </lineage>
</organism>
<protein>
    <submittedName>
        <fullName evidence="4">Probable outer membrane efflux protein</fullName>
    </submittedName>
</protein>
<comment type="subcellular location">
    <subcellularLocation>
        <location evidence="2">Cell outer membrane</location>
        <topology evidence="2">Lipid-anchor</topology>
    </subcellularLocation>
</comment>
<dbReference type="InterPro" id="IPR003423">
    <property type="entry name" value="OMP_efflux"/>
</dbReference>
<keyword evidence="2" id="KW-1134">Transmembrane beta strand</keyword>
<dbReference type="OrthoDB" id="9770517at2"/>
<dbReference type="GO" id="GO:0015562">
    <property type="term" value="F:efflux transmembrane transporter activity"/>
    <property type="evidence" value="ECO:0007669"/>
    <property type="project" value="InterPro"/>
</dbReference>
<dbReference type="KEGG" id="xal:XALC_3155"/>